<protein>
    <submittedName>
        <fullName evidence="1">Uncharacterized protein</fullName>
    </submittedName>
</protein>
<sequence>MLFYSAALLAVTTPMDPPSALPFGVGIAFDAPQEAPAPGVVRNAIGRCRRANPGGGRRRDQR</sequence>
<evidence type="ECO:0000313" key="2">
    <source>
        <dbReference type="Proteomes" id="UP000294360"/>
    </source>
</evidence>
<dbReference type="Proteomes" id="UP000294360">
    <property type="component" value="Chromosome"/>
</dbReference>
<name>A0A4U8Z0D0_METTU</name>
<proteinExistence type="predicted"/>
<organism evidence="1 2">
    <name type="scientific">Methylocella tundrae</name>
    <dbReference type="NCBI Taxonomy" id="227605"/>
    <lineage>
        <taxon>Bacteria</taxon>
        <taxon>Pseudomonadati</taxon>
        <taxon>Pseudomonadota</taxon>
        <taxon>Alphaproteobacteria</taxon>
        <taxon>Hyphomicrobiales</taxon>
        <taxon>Beijerinckiaceae</taxon>
        <taxon>Methylocella</taxon>
    </lineage>
</organism>
<evidence type="ECO:0000313" key="1">
    <source>
        <dbReference type="EMBL" id="VFU08611.1"/>
    </source>
</evidence>
<reference evidence="1 2" key="1">
    <citation type="submission" date="2019-03" db="EMBL/GenBank/DDBJ databases">
        <authorList>
            <person name="Kox A.R. M."/>
        </authorList>
    </citation>
    <scope>NUCLEOTIDE SEQUENCE [LARGE SCALE GENOMIC DNA]</scope>
    <source>
        <strain evidence="1">MTUNDRAET4 annotated genome</strain>
    </source>
</reference>
<dbReference type="KEGG" id="mtun:MTUNDRAET4_1718"/>
<dbReference type="EMBL" id="LR536450">
    <property type="protein sequence ID" value="VFU08611.1"/>
    <property type="molecule type" value="Genomic_DNA"/>
</dbReference>
<dbReference type="AlphaFoldDB" id="A0A4U8Z0D0"/>
<gene>
    <name evidence="1" type="ORF">MTUNDRAET4_1718</name>
</gene>
<accession>A0A4U8Z0D0</accession>